<dbReference type="Gene3D" id="3.30.10.20">
    <property type="match status" value="1"/>
</dbReference>
<dbReference type="GO" id="GO:0009002">
    <property type="term" value="F:serine-type D-Ala-D-Ala carboxypeptidase activity"/>
    <property type="evidence" value="ECO:0007669"/>
    <property type="project" value="UniProtKB-EC"/>
</dbReference>
<comment type="catalytic activity">
    <reaction evidence="13">
        <text>[GlcNAc-(1-&gt;4)-Mur2Ac(oyl-L-Ala-gamma-D-Glu-L-Lys-D-Ala-D-Ala)](n)-di-trans,octa-cis-undecaprenyl diphosphate + beta-D-GlcNAc-(1-&gt;4)-Mur2Ac(oyl-L-Ala-gamma-D-Glu-L-Lys-D-Ala-D-Ala)-di-trans,octa-cis-undecaprenyl diphosphate = [GlcNAc-(1-&gt;4)-Mur2Ac(oyl-L-Ala-gamma-D-Glu-L-Lys-D-Ala-D-Ala)](n+1)-di-trans,octa-cis-undecaprenyl diphosphate + di-trans,octa-cis-undecaprenyl diphosphate + H(+)</text>
        <dbReference type="Rhea" id="RHEA:23708"/>
        <dbReference type="Rhea" id="RHEA-COMP:9602"/>
        <dbReference type="Rhea" id="RHEA-COMP:9603"/>
        <dbReference type="ChEBI" id="CHEBI:15378"/>
        <dbReference type="ChEBI" id="CHEBI:58405"/>
        <dbReference type="ChEBI" id="CHEBI:60033"/>
        <dbReference type="ChEBI" id="CHEBI:78435"/>
        <dbReference type="EC" id="2.4.99.28"/>
    </reaction>
</comment>
<dbReference type="InterPro" id="IPR001264">
    <property type="entry name" value="Glyco_trans_51"/>
</dbReference>
<dbReference type="FunFam" id="1.10.3810.10:FF:000001">
    <property type="entry name" value="Penicillin-binding protein 1A"/>
    <property type="match status" value="1"/>
</dbReference>
<evidence type="ECO:0000256" key="4">
    <source>
        <dbReference type="ARBA" id="ARBA00022670"/>
    </source>
</evidence>
<dbReference type="SUPFAM" id="SSF54184">
    <property type="entry name" value="Penicillin-binding protein 2x (pbp-2x), c-terminal domain"/>
    <property type="match status" value="1"/>
</dbReference>
<reference evidence="17" key="1">
    <citation type="submission" date="2020-12" db="EMBL/GenBank/DDBJ databases">
        <title>Genomic characterization of non-nitrogen-fixing Frankia strains.</title>
        <authorList>
            <person name="Carlos-Shanley C."/>
            <person name="Guerra T."/>
            <person name="Hahn D."/>
        </authorList>
    </citation>
    <scope>NUCLEOTIDE SEQUENCE</scope>
    <source>
        <strain evidence="17">CN6</strain>
    </source>
</reference>
<evidence type="ECO:0000313" key="17">
    <source>
        <dbReference type="EMBL" id="MBL7631127.1"/>
    </source>
</evidence>
<keyword evidence="5" id="KW-0328">Glycosyltransferase</keyword>
<dbReference type="GO" id="GO:0008955">
    <property type="term" value="F:peptidoglycan glycosyltransferase activity"/>
    <property type="evidence" value="ECO:0007669"/>
    <property type="project" value="UniProtKB-EC"/>
</dbReference>
<feature type="region of interest" description="Disordered" evidence="14">
    <location>
        <begin position="780"/>
        <end position="803"/>
    </location>
</feature>
<evidence type="ECO:0000256" key="11">
    <source>
        <dbReference type="ARBA" id="ARBA00023316"/>
    </source>
</evidence>
<dbReference type="PANTHER" id="PTHR32282:SF33">
    <property type="entry name" value="PEPTIDOGLYCAN GLYCOSYLTRANSFERASE"/>
    <property type="match status" value="1"/>
</dbReference>
<evidence type="ECO:0000256" key="5">
    <source>
        <dbReference type="ARBA" id="ARBA00022676"/>
    </source>
</evidence>
<dbReference type="PANTHER" id="PTHR32282">
    <property type="entry name" value="BINDING PROTEIN TRANSPEPTIDASE, PUTATIVE-RELATED"/>
    <property type="match status" value="1"/>
</dbReference>
<evidence type="ECO:0000256" key="7">
    <source>
        <dbReference type="ARBA" id="ARBA00022801"/>
    </source>
</evidence>
<proteinExistence type="inferred from homology"/>
<feature type="transmembrane region" description="Helical" evidence="15">
    <location>
        <begin position="26"/>
        <end position="52"/>
    </location>
</feature>
<dbReference type="InterPro" id="IPR050396">
    <property type="entry name" value="Glycosyltr_51/Transpeptidase"/>
</dbReference>
<keyword evidence="10" id="KW-0511">Multifunctional enzyme</keyword>
<gene>
    <name evidence="17" type="ORF">I7412_29010</name>
</gene>
<keyword evidence="15" id="KW-1133">Transmembrane helix</keyword>
<dbReference type="InterPro" id="IPR036950">
    <property type="entry name" value="PBP_transglycosylase"/>
</dbReference>
<evidence type="ECO:0000259" key="16">
    <source>
        <dbReference type="PROSITE" id="PS51178"/>
    </source>
</evidence>
<dbReference type="InterPro" id="IPR005543">
    <property type="entry name" value="PASTA_dom"/>
</dbReference>
<sequence>MGTRVRTAAGAGRAGGRVAFTARRMVGALFASVAAGLVVALLAAPVVGLAGITAKAGADDWLALPENLNVTALVEPSRILDAKGNLVATLVGEQYREVVPLAKVPVVMRQAIIDIEDARFYEHSGVDYRGMIRAYLANRESGGVTQGASTITQQYVKNVLIQGATTPEEREAATEQTVDRKLREARYALYLEEHLSKDEILERYLNIAYFGDGAYGIQAAAKRYFSVDVSELTLPQAALLAGLVKNPTAYNPALHPEAAVSRRGLVLAAMREHGHVGDADLAAAKAAPVGLRQPPRSTDSCADSSAPFFCDHVRRLLLDDRTLAPDENAARKLLYEGGLTIRTTLDPVAQGAATSSAREIVPPGNRVAAGVAMVRPGTGEVLALTENRDFGEVADGQGPETTTDFVHTKEVYPVKETAFSPGSTFKTFALVAALEKGLPLSTTFMAPACYTSEKLPRKDDRGKPACYANSDPNEAGLFSLTTATWHSVNTYYIQLAEQVGILKIAEMARRLGVKSCRVQEQTANLRSDSPCKGTNGVSAVDGSFTIGSNEISTLDLATAYATLAAHGKRCDPRFITSITQRVGGADRPLDFDQPDACEQVLNPRIADTATSVLEGVINQGTAAGNGRIGRPAAGKTGTAEGYSAASFAGFIPQLSTAVTLADPRGPTMYPLRDVLGKRVVYGGDFPTMIWARTMTRTIEGQQLPVEPLPPPDNTQPVAPLGVVPNVVGKSVPEAVTILQGSGFAAQVAGNQNGVVVAQNPPSGSQLFLGQPVTLFVAGGGPFQVDDDDNRGRGGPGGGQRDAWDWFFD</sequence>
<comment type="similarity">
    <text evidence="2">In the N-terminal section; belongs to the glycosyltransferase 51 family.</text>
</comment>
<keyword evidence="7" id="KW-0378">Hydrolase</keyword>
<dbReference type="SUPFAM" id="SSF53955">
    <property type="entry name" value="Lysozyme-like"/>
    <property type="match status" value="1"/>
</dbReference>
<dbReference type="AlphaFoldDB" id="A0A937URA0"/>
<evidence type="ECO:0000256" key="8">
    <source>
        <dbReference type="ARBA" id="ARBA00022960"/>
    </source>
</evidence>
<evidence type="ECO:0000256" key="10">
    <source>
        <dbReference type="ARBA" id="ARBA00023268"/>
    </source>
</evidence>
<comment type="caution">
    <text evidence="17">The sequence shown here is derived from an EMBL/GenBank/DDBJ whole genome shotgun (WGS) entry which is preliminary data.</text>
</comment>
<keyword evidence="3" id="KW-0121">Carboxypeptidase</keyword>
<dbReference type="InterPro" id="IPR001460">
    <property type="entry name" value="PCN-bd_Tpept"/>
</dbReference>
<evidence type="ECO:0000256" key="2">
    <source>
        <dbReference type="ARBA" id="ARBA00007739"/>
    </source>
</evidence>
<protein>
    <submittedName>
        <fullName evidence="17">Penicillin-binding protein</fullName>
    </submittedName>
</protein>
<evidence type="ECO:0000256" key="6">
    <source>
        <dbReference type="ARBA" id="ARBA00022679"/>
    </source>
</evidence>
<keyword evidence="11" id="KW-0961">Cell wall biogenesis/degradation</keyword>
<organism evidence="17 18">
    <name type="scientific">Frankia nepalensis</name>
    <dbReference type="NCBI Taxonomy" id="1836974"/>
    <lineage>
        <taxon>Bacteria</taxon>
        <taxon>Bacillati</taxon>
        <taxon>Actinomycetota</taxon>
        <taxon>Actinomycetes</taxon>
        <taxon>Frankiales</taxon>
        <taxon>Frankiaceae</taxon>
        <taxon>Frankia</taxon>
    </lineage>
</organism>
<keyword evidence="18" id="KW-1185">Reference proteome</keyword>
<evidence type="ECO:0000256" key="13">
    <source>
        <dbReference type="ARBA" id="ARBA00049902"/>
    </source>
</evidence>
<evidence type="ECO:0000313" key="18">
    <source>
        <dbReference type="Proteomes" id="UP000604475"/>
    </source>
</evidence>
<keyword evidence="4" id="KW-0645">Protease</keyword>
<evidence type="ECO:0000256" key="15">
    <source>
        <dbReference type="SAM" id="Phobius"/>
    </source>
</evidence>
<name>A0A937URA0_9ACTN</name>
<dbReference type="Proteomes" id="UP000604475">
    <property type="component" value="Unassembled WGS sequence"/>
</dbReference>
<dbReference type="EMBL" id="JAEACQ010000260">
    <property type="protein sequence ID" value="MBL7631127.1"/>
    <property type="molecule type" value="Genomic_DNA"/>
</dbReference>
<dbReference type="InterPro" id="IPR023346">
    <property type="entry name" value="Lysozyme-like_dom_sf"/>
</dbReference>
<dbReference type="Pfam" id="PF03793">
    <property type="entry name" value="PASTA"/>
    <property type="match status" value="1"/>
</dbReference>
<dbReference type="GO" id="GO:0006508">
    <property type="term" value="P:proteolysis"/>
    <property type="evidence" value="ECO:0007669"/>
    <property type="project" value="UniProtKB-KW"/>
</dbReference>
<keyword evidence="9" id="KW-0573">Peptidoglycan synthesis</keyword>
<keyword evidence="15" id="KW-0472">Membrane</keyword>
<keyword evidence="15" id="KW-0812">Transmembrane</keyword>
<keyword evidence="6" id="KW-0808">Transferase</keyword>
<dbReference type="CDD" id="cd06577">
    <property type="entry name" value="PASTA_pknB"/>
    <property type="match status" value="1"/>
</dbReference>
<evidence type="ECO:0000256" key="3">
    <source>
        <dbReference type="ARBA" id="ARBA00022645"/>
    </source>
</evidence>
<dbReference type="GO" id="GO:0009252">
    <property type="term" value="P:peptidoglycan biosynthetic process"/>
    <property type="evidence" value="ECO:0007669"/>
    <property type="project" value="UniProtKB-KW"/>
</dbReference>
<dbReference type="Pfam" id="PF00912">
    <property type="entry name" value="Transgly"/>
    <property type="match status" value="1"/>
</dbReference>
<dbReference type="Pfam" id="PF00905">
    <property type="entry name" value="Transpeptidase"/>
    <property type="match status" value="1"/>
</dbReference>
<feature type="domain" description="PASTA" evidence="16">
    <location>
        <begin position="713"/>
        <end position="778"/>
    </location>
</feature>
<dbReference type="Gene3D" id="3.40.710.10">
    <property type="entry name" value="DD-peptidase/beta-lactamase superfamily"/>
    <property type="match status" value="1"/>
</dbReference>
<evidence type="ECO:0000256" key="14">
    <source>
        <dbReference type="SAM" id="MobiDB-lite"/>
    </source>
</evidence>
<evidence type="ECO:0000256" key="9">
    <source>
        <dbReference type="ARBA" id="ARBA00022984"/>
    </source>
</evidence>
<dbReference type="GO" id="GO:0008658">
    <property type="term" value="F:penicillin binding"/>
    <property type="evidence" value="ECO:0007669"/>
    <property type="project" value="InterPro"/>
</dbReference>
<dbReference type="GO" id="GO:0071555">
    <property type="term" value="P:cell wall organization"/>
    <property type="evidence" value="ECO:0007669"/>
    <property type="project" value="UniProtKB-KW"/>
</dbReference>
<keyword evidence="8" id="KW-0133">Cell shape</keyword>
<dbReference type="GO" id="GO:0030288">
    <property type="term" value="C:outer membrane-bounded periplasmic space"/>
    <property type="evidence" value="ECO:0007669"/>
    <property type="project" value="TreeGrafter"/>
</dbReference>
<evidence type="ECO:0000256" key="12">
    <source>
        <dbReference type="ARBA" id="ARBA00034000"/>
    </source>
</evidence>
<accession>A0A937URA0</accession>
<dbReference type="Gene3D" id="1.10.3810.10">
    <property type="entry name" value="Biosynthetic peptidoglycan transglycosylase-like"/>
    <property type="match status" value="1"/>
</dbReference>
<evidence type="ECO:0000256" key="1">
    <source>
        <dbReference type="ARBA" id="ARBA00007090"/>
    </source>
</evidence>
<dbReference type="SUPFAM" id="SSF56601">
    <property type="entry name" value="beta-lactamase/transpeptidase-like"/>
    <property type="match status" value="1"/>
</dbReference>
<dbReference type="GO" id="GO:0008360">
    <property type="term" value="P:regulation of cell shape"/>
    <property type="evidence" value="ECO:0007669"/>
    <property type="project" value="UniProtKB-KW"/>
</dbReference>
<dbReference type="InterPro" id="IPR012338">
    <property type="entry name" value="Beta-lactam/transpept-like"/>
</dbReference>
<dbReference type="PROSITE" id="PS51178">
    <property type="entry name" value="PASTA"/>
    <property type="match status" value="1"/>
</dbReference>
<comment type="catalytic activity">
    <reaction evidence="12">
        <text>Preferential cleavage: (Ac)2-L-Lys-D-Ala-|-D-Ala. Also transpeptidation of peptidyl-alanyl moieties that are N-acyl substituents of D-alanine.</text>
        <dbReference type="EC" id="3.4.16.4"/>
    </reaction>
</comment>
<dbReference type="SMART" id="SM00740">
    <property type="entry name" value="PASTA"/>
    <property type="match status" value="1"/>
</dbReference>
<comment type="similarity">
    <text evidence="1">In the C-terminal section; belongs to the transpeptidase family.</text>
</comment>